<dbReference type="Proteomes" id="UP000053144">
    <property type="component" value="Chromosome 4"/>
</dbReference>
<dbReference type="EMBL" id="CM003374">
    <property type="protein sequence ID" value="KOM40457.1"/>
    <property type="molecule type" value="Genomic_DNA"/>
</dbReference>
<organism evidence="1 2">
    <name type="scientific">Phaseolus angularis</name>
    <name type="common">Azuki bean</name>
    <name type="synonym">Vigna angularis</name>
    <dbReference type="NCBI Taxonomy" id="3914"/>
    <lineage>
        <taxon>Eukaryota</taxon>
        <taxon>Viridiplantae</taxon>
        <taxon>Streptophyta</taxon>
        <taxon>Embryophyta</taxon>
        <taxon>Tracheophyta</taxon>
        <taxon>Spermatophyta</taxon>
        <taxon>Magnoliopsida</taxon>
        <taxon>eudicotyledons</taxon>
        <taxon>Gunneridae</taxon>
        <taxon>Pentapetalae</taxon>
        <taxon>rosids</taxon>
        <taxon>fabids</taxon>
        <taxon>Fabales</taxon>
        <taxon>Fabaceae</taxon>
        <taxon>Papilionoideae</taxon>
        <taxon>50 kb inversion clade</taxon>
        <taxon>NPAAA clade</taxon>
        <taxon>indigoferoid/millettioid clade</taxon>
        <taxon>Phaseoleae</taxon>
        <taxon>Vigna</taxon>
    </lineage>
</organism>
<gene>
    <name evidence="1" type="ORF">LR48_Vigan04g065500</name>
</gene>
<dbReference type="Gramene" id="KOM40457">
    <property type="protein sequence ID" value="KOM40457"/>
    <property type="gene ID" value="LR48_Vigan04g065500"/>
</dbReference>
<dbReference type="AlphaFoldDB" id="A0A0L9UD53"/>
<evidence type="ECO:0000313" key="1">
    <source>
        <dbReference type="EMBL" id="KOM40457.1"/>
    </source>
</evidence>
<reference evidence="2" key="1">
    <citation type="journal article" date="2015" name="Proc. Natl. Acad. Sci. U.S.A.">
        <title>Genome sequencing of adzuki bean (Vigna angularis) provides insight into high starch and low fat accumulation and domestication.</title>
        <authorList>
            <person name="Yang K."/>
            <person name="Tian Z."/>
            <person name="Chen C."/>
            <person name="Luo L."/>
            <person name="Zhao B."/>
            <person name="Wang Z."/>
            <person name="Yu L."/>
            <person name="Li Y."/>
            <person name="Sun Y."/>
            <person name="Li W."/>
            <person name="Chen Y."/>
            <person name="Li Y."/>
            <person name="Zhang Y."/>
            <person name="Ai D."/>
            <person name="Zhao J."/>
            <person name="Shang C."/>
            <person name="Ma Y."/>
            <person name="Wu B."/>
            <person name="Wang M."/>
            <person name="Gao L."/>
            <person name="Sun D."/>
            <person name="Zhang P."/>
            <person name="Guo F."/>
            <person name="Wang W."/>
            <person name="Li Y."/>
            <person name="Wang J."/>
            <person name="Varshney R.K."/>
            <person name="Wang J."/>
            <person name="Ling H.Q."/>
            <person name="Wan P."/>
        </authorList>
    </citation>
    <scope>NUCLEOTIDE SEQUENCE</scope>
    <source>
        <strain evidence="2">cv. Jingnong 6</strain>
    </source>
</reference>
<name>A0A0L9UD53_PHAAN</name>
<accession>A0A0L9UD53</accession>
<protein>
    <submittedName>
        <fullName evidence="1">Uncharacterized protein</fullName>
    </submittedName>
</protein>
<evidence type="ECO:0000313" key="2">
    <source>
        <dbReference type="Proteomes" id="UP000053144"/>
    </source>
</evidence>
<sequence>MPHYIPFLVLSRLATATVEGSPPLRLAAVEGSSLSKALPHSTVVELSKALPPSSKVLRALLL</sequence>
<proteinExistence type="predicted"/>